<dbReference type="GO" id="GO:0004829">
    <property type="term" value="F:threonine-tRNA ligase activity"/>
    <property type="evidence" value="ECO:0007669"/>
    <property type="project" value="UniProtKB-EC"/>
</dbReference>
<reference evidence="15" key="1">
    <citation type="submission" date="2023-07" db="EMBL/GenBank/DDBJ databases">
        <title>30 novel species of actinomycetes from the DSMZ collection.</title>
        <authorList>
            <person name="Nouioui I."/>
        </authorList>
    </citation>
    <scope>NUCLEOTIDE SEQUENCE [LARGE SCALE GENOMIC DNA]</scope>
    <source>
        <strain evidence="15">DSM 44399</strain>
    </source>
</reference>
<keyword evidence="3 12" id="KW-0820">tRNA-binding</keyword>
<evidence type="ECO:0000256" key="8">
    <source>
        <dbReference type="ARBA" id="ARBA00022884"/>
    </source>
</evidence>
<evidence type="ECO:0000313" key="15">
    <source>
        <dbReference type="Proteomes" id="UP001183176"/>
    </source>
</evidence>
<dbReference type="PANTHER" id="PTHR11451">
    <property type="entry name" value="THREONINE-TRNA LIGASE"/>
    <property type="match status" value="1"/>
</dbReference>
<evidence type="ECO:0000256" key="10">
    <source>
        <dbReference type="ARBA" id="ARBA00023146"/>
    </source>
</evidence>
<evidence type="ECO:0000256" key="2">
    <source>
        <dbReference type="ARBA" id="ARBA00022490"/>
    </source>
</evidence>
<evidence type="ECO:0000256" key="3">
    <source>
        <dbReference type="ARBA" id="ARBA00022555"/>
    </source>
</evidence>
<dbReference type="RefSeq" id="WP_311423607.1">
    <property type="nucleotide sequence ID" value="NZ_JAVREH010000018.1"/>
</dbReference>
<gene>
    <name evidence="12 14" type="primary">thrS</name>
    <name evidence="14" type="ORF">RM423_13755</name>
</gene>
<evidence type="ECO:0000256" key="6">
    <source>
        <dbReference type="ARBA" id="ARBA00022833"/>
    </source>
</evidence>
<dbReference type="InterPro" id="IPR018163">
    <property type="entry name" value="Thr/Ala-tRNA-synth_IIc_edit"/>
</dbReference>
<keyword evidence="9 12" id="KW-0648">Protein biosynthesis</keyword>
<comment type="similarity">
    <text evidence="1 12">Belongs to the class-II aminoacyl-tRNA synthetase family.</text>
</comment>
<dbReference type="InterPro" id="IPR033728">
    <property type="entry name" value="ThrRS_core"/>
</dbReference>
<proteinExistence type="inferred from homology"/>
<comment type="subcellular location">
    <subcellularLocation>
        <location evidence="12">Cytoplasm</location>
    </subcellularLocation>
</comment>
<dbReference type="SUPFAM" id="SSF55681">
    <property type="entry name" value="Class II aaRS and biotin synthetases"/>
    <property type="match status" value="1"/>
</dbReference>
<dbReference type="InterPro" id="IPR004154">
    <property type="entry name" value="Anticodon-bd"/>
</dbReference>
<comment type="caution">
    <text evidence="12">Lacks conserved residue(s) required for the propagation of feature annotation.</text>
</comment>
<dbReference type="Proteomes" id="UP001183176">
    <property type="component" value="Unassembled WGS sequence"/>
</dbReference>
<dbReference type="CDD" id="cd00771">
    <property type="entry name" value="ThrRS_core"/>
    <property type="match status" value="1"/>
</dbReference>
<keyword evidence="8 12" id="KW-0694">RNA-binding</keyword>
<dbReference type="PANTHER" id="PTHR11451:SF44">
    <property type="entry name" value="THREONINE--TRNA LIGASE, CHLOROPLASTIC_MITOCHONDRIAL 2"/>
    <property type="match status" value="1"/>
</dbReference>
<feature type="binding site" evidence="12">
    <location>
        <position position="466"/>
    </location>
    <ligand>
        <name>Zn(2+)</name>
        <dbReference type="ChEBI" id="CHEBI:29105"/>
        <note>catalytic</note>
    </ligand>
</feature>
<name>A0ABU2JBU3_9ACTN</name>
<dbReference type="InterPro" id="IPR006195">
    <property type="entry name" value="aa-tRNA-synth_II"/>
</dbReference>
<feature type="binding site" evidence="12">
    <location>
        <position position="340"/>
    </location>
    <ligand>
        <name>Zn(2+)</name>
        <dbReference type="ChEBI" id="CHEBI:29105"/>
        <note>catalytic</note>
    </ligand>
</feature>
<dbReference type="InterPro" id="IPR002320">
    <property type="entry name" value="Thr-tRNA-ligase_IIa"/>
</dbReference>
<sequence>MTSSDDQLKRIRHSSAHVLAQAVRERFGPEGHVALAIGPPTARGFYYDFSLPRPVVEGDLKWLEKRMKKILRGNHDFVQRDVSEDEARSLFADQPFKLEIIDGIVHGGVDAHGEPFEGEPVLGTYQQDTFLDLCGGPHIANTRDIDPNAVKLLTVAGAYWRGDESRPMLQRIYGTAWGTREELDHFLFLRAEAERRDHRKVGRELDLFMFDKSAPGMPYWLPDGLRMLNTMLEFWRNEHEARGYQEISSPLINEKSLWETSGHWQNYVDDMFVIPDGDNRTYAVKPMNCPNAMVVYNRKTTSYRELPLRLSDCDLLHRNERSGTLQGLLRVQAFRQDDAHIFLPEAEIGAEIQRIFDIADRFYGVFGLKYRLRLGTRPEKFIGDVATWDLAESTLRDVLEERAPGEYIVVEGDGAFYGPKIDILMEDALEREWQMGTIQLDFQLPRRFGCVYTDDQGQEVTPVVIHRVIYGSLERFVGILLEHTAGALAPWLAPRQAIVLPVAVDYEAAAEALREELVAAGLRADLWSATTGTLGARARRARMAKYPFVLVVGAQEAEGSELSVKLREGGQVPPLTRAEVVERMVRSVRQFDNSTETAFADVLPAEAPAAAEAGATSS</sequence>
<protein>
    <recommendedName>
        <fullName evidence="12">Threonine--tRNA ligase</fullName>
        <ecNumber evidence="12">6.1.1.3</ecNumber>
    </recommendedName>
    <alternativeName>
        <fullName evidence="12">Threonyl-tRNA synthetase</fullName>
        <shortName evidence="12">ThrRS</shortName>
    </alternativeName>
</protein>
<feature type="binding site" evidence="12">
    <location>
        <position position="289"/>
    </location>
    <ligand>
        <name>Zn(2+)</name>
        <dbReference type="ChEBI" id="CHEBI:29105"/>
        <note>catalytic</note>
    </ligand>
</feature>
<dbReference type="PRINTS" id="PR01047">
    <property type="entry name" value="TRNASYNTHTHR"/>
</dbReference>
<evidence type="ECO:0000259" key="13">
    <source>
        <dbReference type="PROSITE" id="PS50862"/>
    </source>
</evidence>
<dbReference type="Gene3D" id="3.30.54.20">
    <property type="match status" value="1"/>
</dbReference>
<comment type="cofactor">
    <cofactor evidence="12">
        <name>Zn(2+)</name>
        <dbReference type="ChEBI" id="CHEBI:29105"/>
    </cofactor>
    <text evidence="12">Binds 1 zinc ion per subunit.</text>
</comment>
<keyword evidence="10 12" id="KW-0030">Aminoacyl-tRNA synthetase</keyword>
<accession>A0ABU2JBU3</accession>
<dbReference type="EC" id="6.1.1.3" evidence="12"/>
<dbReference type="SUPFAM" id="SSF52954">
    <property type="entry name" value="Class II aaRS ABD-related"/>
    <property type="match status" value="1"/>
</dbReference>
<dbReference type="Gene3D" id="3.30.930.10">
    <property type="entry name" value="Bira Bifunctional Protein, Domain 2"/>
    <property type="match status" value="1"/>
</dbReference>
<dbReference type="HAMAP" id="MF_00184">
    <property type="entry name" value="Thr_tRNA_synth"/>
    <property type="match status" value="1"/>
</dbReference>
<dbReference type="InterPro" id="IPR002314">
    <property type="entry name" value="aa-tRNA-synt_IIb"/>
</dbReference>
<evidence type="ECO:0000256" key="1">
    <source>
        <dbReference type="ARBA" id="ARBA00008226"/>
    </source>
</evidence>
<feature type="domain" description="Aminoacyl-transfer RNA synthetases class-II family profile" evidence="13">
    <location>
        <begin position="222"/>
        <end position="490"/>
    </location>
</feature>
<keyword evidence="5 12" id="KW-0547">Nucleotide-binding</keyword>
<dbReference type="Gene3D" id="3.30.980.10">
    <property type="entry name" value="Threonyl-trna Synthetase, Chain A, domain 2"/>
    <property type="match status" value="1"/>
</dbReference>
<evidence type="ECO:0000256" key="5">
    <source>
        <dbReference type="ARBA" id="ARBA00022741"/>
    </source>
</evidence>
<dbReference type="Pfam" id="PF07973">
    <property type="entry name" value="tRNA_SAD"/>
    <property type="match status" value="1"/>
</dbReference>
<evidence type="ECO:0000313" key="14">
    <source>
        <dbReference type="EMBL" id="MDT0262458.1"/>
    </source>
</evidence>
<comment type="catalytic activity">
    <reaction evidence="11 12">
        <text>tRNA(Thr) + L-threonine + ATP = L-threonyl-tRNA(Thr) + AMP + diphosphate + H(+)</text>
        <dbReference type="Rhea" id="RHEA:24624"/>
        <dbReference type="Rhea" id="RHEA-COMP:9670"/>
        <dbReference type="Rhea" id="RHEA-COMP:9704"/>
        <dbReference type="ChEBI" id="CHEBI:15378"/>
        <dbReference type="ChEBI" id="CHEBI:30616"/>
        <dbReference type="ChEBI" id="CHEBI:33019"/>
        <dbReference type="ChEBI" id="CHEBI:57926"/>
        <dbReference type="ChEBI" id="CHEBI:78442"/>
        <dbReference type="ChEBI" id="CHEBI:78534"/>
        <dbReference type="ChEBI" id="CHEBI:456215"/>
        <dbReference type="EC" id="6.1.1.3"/>
    </reaction>
</comment>
<organism evidence="14 15">
    <name type="scientific">Jatrophihabitans lederbergiae</name>
    <dbReference type="NCBI Taxonomy" id="3075547"/>
    <lineage>
        <taxon>Bacteria</taxon>
        <taxon>Bacillati</taxon>
        <taxon>Actinomycetota</taxon>
        <taxon>Actinomycetes</taxon>
        <taxon>Jatrophihabitantales</taxon>
        <taxon>Jatrophihabitantaceae</taxon>
        <taxon>Jatrophihabitans</taxon>
    </lineage>
</organism>
<evidence type="ECO:0000256" key="11">
    <source>
        <dbReference type="ARBA" id="ARBA00049515"/>
    </source>
</evidence>
<comment type="subunit">
    <text evidence="12">Homodimer.</text>
</comment>
<evidence type="ECO:0000256" key="12">
    <source>
        <dbReference type="HAMAP-Rule" id="MF_00184"/>
    </source>
</evidence>
<keyword evidence="4 12" id="KW-0436">Ligase</keyword>
<keyword evidence="12" id="KW-0479">Metal-binding</keyword>
<dbReference type="SUPFAM" id="SSF55186">
    <property type="entry name" value="ThrRS/AlaRS common domain"/>
    <property type="match status" value="1"/>
</dbReference>
<keyword evidence="7 12" id="KW-0067">ATP-binding</keyword>
<dbReference type="InterPro" id="IPR045864">
    <property type="entry name" value="aa-tRNA-synth_II/BPL/LPL"/>
</dbReference>
<evidence type="ECO:0000256" key="9">
    <source>
        <dbReference type="ARBA" id="ARBA00022917"/>
    </source>
</evidence>
<dbReference type="PROSITE" id="PS50862">
    <property type="entry name" value="AA_TRNA_LIGASE_II"/>
    <property type="match status" value="1"/>
</dbReference>
<keyword evidence="2 12" id="KW-0963">Cytoplasm</keyword>
<dbReference type="Pfam" id="PF00587">
    <property type="entry name" value="tRNA-synt_2b"/>
    <property type="match status" value="1"/>
</dbReference>
<dbReference type="Gene3D" id="3.40.50.800">
    <property type="entry name" value="Anticodon-binding domain"/>
    <property type="match status" value="1"/>
</dbReference>
<keyword evidence="6 12" id="KW-0862">Zinc</keyword>
<dbReference type="NCBIfam" id="TIGR00418">
    <property type="entry name" value="thrS"/>
    <property type="match status" value="1"/>
</dbReference>
<dbReference type="EMBL" id="JAVREH010000018">
    <property type="protein sequence ID" value="MDT0262458.1"/>
    <property type="molecule type" value="Genomic_DNA"/>
</dbReference>
<keyword evidence="15" id="KW-1185">Reference proteome</keyword>
<evidence type="ECO:0000256" key="7">
    <source>
        <dbReference type="ARBA" id="ARBA00022840"/>
    </source>
</evidence>
<dbReference type="InterPro" id="IPR036621">
    <property type="entry name" value="Anticodon-bd_dom_sf"/>
</dbReference>
<dbReference type="InterPro" id="IPR012947">
    <property type="entry name" value="tRNA_SAD"/>
</dbReference>
<dbReference type="SMART" id="SM00863">
    <property type="entry name" value="tRNA_SAD"/>
    <property type="match status" value="1"/>
</dbReference>
<evidence type="ECO:0000256" key="4">
    <source>
        <dbReference type="ARBA" id="ARBA00022598"/>
    </source>
</evidence>
<comment type="caution">
    <text evidence="14">The sequence shown here is derived from an EMBL/GenBank/DDBJ whole genome shotgun (WGS) entry which is preliminary data.</text>
</comment>
<dbReference type="Pfam" id="PF03129">
    <property type="entry name" value="HGTP_anticodon"/>
    <property type="match status" value="1"/>
</dbReference>